<dbReference type="PANTHER" id="PTHR10374:SF30">
    <property type="entry name" value="LACTOYLGLUTATHIONE LYASE"/>
    <property type="match status" value="1"/>
</dbReference>
<comment type="similarity">
    <text evidence="2 9">Belongs to the glyoxalase I family.</text>
</comment>
<dbReference type="InterPro" id="IPR004360">
    <property type="entry name" value="Glyas_Fos-R_dOase_dom"/>
</dbReference>
<evidence type="ECO:0000256" key="2">
    <source>
        <dbReference type="ARBA" id="ARBA00010363"/>
    </source>
</evidence>
<dbReference type="SUPFAM" id="SSF54593">
    <property type="entry name" value="Glyoxalase/Bleomycin resistance protein/Dihydroxybiphenyl dioxygenase"/>
    <property type="match status" value="1"/>
</dbReference>
<dbReference type="Gene3D" id="3.10.180.10">
    <property type="entry name" value="2,3-Dihydroxybiphenyl 1,2-Dioxygenase, domain 1"/>
    <property type="match status" value="2"/>
</dbReference>
<feature type="domain" description="VOC" evidence="10">
    <location>
        <begin position="9"/>
        <end position="173"/>
    </location>
</feature>
<protein>
    <recommendedName>
        <fullName evidence="3 9">Lactoylglutathione lyase</fullName>
        <ecNumber evidence="3 9">4.4.1.5</ecNumber>
    </recommendedName>
    <alternativeName>
        <fullName evidence="9">Glyoxalase I</fullName>
    </alternativeName>
</protein>
<comment type="catalytic activity">
    <reaction evidence="9">
        <text>(R)-S-lactoylglutathione = methylglyoxal + glutathione</text>
        <dbReference type="Rhea" id="RHEA:19069"/>
        <dbReference type="ChEBI" id="CHEBI:17158"/>
        <dbReference type="ChEBI" id="CHEBI:57474"/>
        <dbReference type="ChEBI" id="CHEBI:57925"/>
        <dbReference type="EC" id="4.4.1.5"/>
    </reaction>
</comment>
<evidence type="ECO:0000256" key="1">
    <source>
        <dbReference type="ARBA" id="ARBA00005008"/>
    </source>
</evidence>
<proteinExistence type="inferred from homology"/>
<dbReference type="NCBIfam" id="TIGR00068">
    <property type="entry name" value="glyox_I"/>
    <property type="match status" value="1"/>
</dbReference>
<evidence type="ECO:0000256" key="3">
    <source>
        <dbReference type="ARBA" id="ARBA00012081"/>
    </source>
</evidence>
<dbReference type="AlphaFoldDB" id="A0AAD7FE77"/>
<evidence type="ECO:0000256" key="4">
    <source>
        <dbReference type="ARBA" id="ARBA00022723"/>
    </source>
</evidence>
<comment type="caution">
    <text evidence="11">The sequence shown here is derived from an EMBL/GenBank/DDBJ whole genome shotgun (WGS) entry which is preliminary data.</text>
</comment>
<gene>
    <name evidence="11" type="ORF">FB45DRAFT_1035744</name>
</gene>
<accession>A0AAD7FE77</accession>
<keyword evidence="12" id="KW-1185">Reference proteome</keyword>
<keyword evidence="4 8" id="KW-0479">Metal-binding</keyword>
<dbReference type="EMBL" id="JARKIF010000025">
    <property type="protein sequence ID" value="KAJ7614947.1"/>
    <property type="molecule type" value="Genomic_DNA"/>
</dbReference>
<dbReference type="GO" id="GO:0004462">
    <property type="term" value="F:lactoylglutathione lyase activity"/>
    <property type="evidence" value="ECO:0007669"/>
    <property type="project" value="UniProtKB-UniRule"/>
</dbReference>
<dbReference type="Pfam" id="PF00903">
    <property type="entry name" value="Glyoxalase"/>
    <property type="match status" value="2"/>
</dbReference>
<dbReference type="CDD" id="cd07233">
    <property type="entry name" value="GlxI_Zn"/>
    <property type="match status" value="2"/>
</dbReference>
<dbReference type="InterPro" id="IPR018146">
    <property type="entry name" value="Glyoxalase_1_CS"/>
</dbReference>
<dbReference type="PROSITE" id="PS51819">
    <property type="entry name" value="VOC"/>
    <property type="match status" value="2"/>
</dbReference>
<evidence type="ECO:0000313" key="11">
    <source>
        <dbReference type="EMBL" id="KAJ7614947.1"/>
    </source>
</evidence>
<dbReference type="PROSITE" id="PS00935">
    <property type="entry name" value="GLYOXALASE_I_2"/>
    <property type="match status" value="2"/>
</dbReference>
<evidence type="ECO:0000256" key="6">
    <source>
        <dbReference type="ARBA" id="ARBA00023239"/>
    </source>
</evidence>
<dbReference type="InterPro" id="IPR037523">
    <property type="entry name" value="VOC_core"/>
</dbReference>
<comment type="cofactor">
    <cofactor evidence="8">
        <name>Zn(2+)</name>
        <dbReference type="ChEBI" id="CHEBI:29105"/>
    </cofactor>
    <text evidence="8">Binds 1 zinc ion per subunit. In the homodimer, two zinc ions are bound between subunits.</text>
</comment>
<evidence type="ECO:0000259" key="10">
    <source>
        <dbReference type="PROSITE" id="PS51819"/>
    </source>
</evidence>
<name>A0AAD7FE77_9AGAR</name>
<keyword evidence="6 9" id="KW-0456">Lyase</keyword>
<sequence length="363" mass="41156">MATDLKKYKFNHTMLRVKDAKKSLEFYKILGMDVVKTIPNEENGYSLYYLACTLRDDPASPQPHWSAREGIIELTWNYGTESDPAFAGYHNGNKEPRGFGHICISVDNIQAACLRIEEQCAARYAHITDEKAREEARTKEVGFKFHKKLTDGTMRSIAFVLDPDGYWVEIVSPNPVDEAAVASQTDVGSYRMNHTMLRIKSSVASLGFYRQVLGMELKRTHSSEGGKFSLYFLGYTHNCASPPTPEASVATHEATGLLELTHNWGTEDQPEFQYHHGNAEPRGFGHICVTVDDLDAACERFSQIWFNFKEGKIVEEGQPGAEKLRWQKTLTGGRMKDIAFLLDPDGYWIEIVQNESIKKRVDW</sequence>
<dbReference type="PANTHER" id="PTHR10374">
    <property type="entry name" value="LACTOYLGLUTATHIONE LYASE GLYOXALASE I"/>
    <property type="match status" value="1"/>
</dbReference>
<dbReference type="InterPro" id="IPR029068">
    <property type="entry name" value="Glyas_Bleomycin-R_OHBP_Dase"/>
</dbReference>
<organism evidence="11 12">
    <name type="scientific">Roridomyces roridus</name>
    <dbReference type="NCBI Taxonomy" id="1738132"/>
    <lineage>
        <taxon>Eukaryota</taxon>
        <taxon>Fungi</taxon>
        <taxon>Dikarya</taxon>
        <taxon>Basidiomycota</taxon>
        <taxon>Agaricomycotina</taxon>
        <taxon>Agaricomycetes</taxon>
        <taxon>Agaricomycetidae</taxon>
        <taxon>Agaricales</taxon>
        <taxon>Marasmiineae</taxon>
        <taxon>Mycenaceae</taxon>
        <taxon>Roridomyces</taxon>
    </lineage>
</organism>
<dbReference type="PROSITE" id="PS00934">
    <property type="entry name" value="GLYOXALASE_I_1"/>
    <property type="match status" value="2"/>
</dbReference>
<dbReference type="EC" id="4.4.1.5" evidence="3 9"/>
<feature type="domain" description="VOC" evidence="10">
    <location>
        <begin position="191"/>
        <end position="354"/>
    </location>
</feature>
<feature type="active site" description="Proton donor/acceptor" evidence="7">
    <location>
        <position position="350"/>
    </location>
</feature>
<keyword evidence="5 8" id="KW-0862">Zinc</keyword>
<evidence type="ECO:0000256" key="8">
    <source>
        <dbReference type="PIRSR" id="PIRSR604361-3"/>
    </source>
</evidence>
<feature type="binding site" evidence="8">
    <location>
        <position position="350"/>
    </location>
    <ligand>
        <name>Zn(2+)</name>
        <dbReference type="ChEBI" id="CHEBI:29105"/>
        <note>ligand shared between dimeric partners</note>
    </ligand>
</feature>
<evidence type="ECO:0000256" key="7">
    <source>
        <dbReference type="PIRSR" id="PIRSR604361-1"/>
    </source>
</evidence>
<feature type="binding site" evidence="8">
    <location>
        <position position="259"/>
    </location>
    <ligand>
        <name>Zn(2+)</name>
        <dbReference type="ChEBI" id="CHEBI:29105"/>
        <note>ligand shared between dimeric partners</note>
    </ligand>
</feature>
<dbReference type="Proteomes" id="UP001221142">
    <property type="component" value="Unassembled WGS sequence"/>
</dbReference>
<evidence type="ECO:0000256" key="5">
    <source>
        <dbReference type="ARBA" id="ARBA00022833"/>
    </source>
</evidence>
<comment type="function">
    <text evidence="9">Catalyzes the conversion of hemimercaptal, formed from methylglyoxal and glutathione, to S-lactoylglutathione.</text>
</comment>
<evidence type="ECO:0000256" key="9">
    <source>
        <dbReference type="RuleBase" id="RU361179"/>
    </source>
</evidence>
<comment type="pathway">
    <text evidence="1 9">Secondary metabolite metabolism; methylglyoxal degradation; (R)-lactate from methylglyoxal: step 1/2.</text>
</comment>
<feature type="binding site" evidence="8">
    <location>
        <position position="286"/>
    </location>
    <ligand>
        <name>Zn(2+)</name>
        <dbReference type="ChEBI" id="CHEBI:29105"/>
        <note>ligand shared between dimeric partners</note>
    </ligand>
</feature>
<evidence type="ECO:0000313" key="12">
    <source>
        <dbReference type="Proteomes" id="UP001221142"/>
    </source>
</evidence>
<dbReference type="GO" id="GO:0046872">
    <property type="term" value="F:metal ion binding"/>
    <property type="evidence" value="ECO:0007669"/>
    <property type="project" value="UniProtKB-UniRule"/>
</dbReference>
<reference evidence="11" key="1">
    <citation type="submission" date="2023-03" db="EMBL/GenBank/DDBJ databases">
        <title>Massive genome expansion in bonnet fungi (Mycena s.s.) driven by repeated elements and novel gene families across ecological guilds.</title>
        <authorList>
            <consortium name="Lawrence Berkeley National Laboratory"/>
            <person name="Harder C.B."/>
            <person name="Miyauchi S."/>
            <person name="Viragh M."/>
            <person name="Kuo A."/>
            <person name="Thoen E."/>
            <person name="Andreopoulos B."/>
            <person name="Lu D."/>
            <person name="Skrede I."/>
            <person name="Drula E."/>
            <person name="Henrissat B."/>
            <person name="Morin E."/>
            <person name="Kohler A."/>
            <person name="Barry K."/>
            <person name="LaButti K."/>
            <person name="Morin E."/>
            <person name="Salamov A."/>
            <person name="Lipzen A."/>
            <person name="Mereny Z."/>
            <person name="Hegedus B."/>
            <person name="Baldrian P."/>
            <person name="Stursova M."/>
            <person name="Weitz H."/>
            <person name="Taylor A."/>
            <person name="Grigoriev I.V."/>
            <person name="Nagy L.G."/>
            <person name="Martin F."/>
            <person name="Kauserud H."/>
        </authorList>
    </citation>
    <scope>NUCLEOTIDE SEQUENCE</scope>
    <source>
        <strain evidence="11">9284</strain>
    </source>
</reference>
<dbReference type="InterPro" id="IPR004361">
    <property type="entry name" value="Glyoxalase_1"/>
</dbReference>